<dbReference type="Pfam" id="PF03401">
    <property type="entry name" value="TctC"/>
    <property type="match status" value="1"/>
</dbReference>
<evidence type="ECO:0000313" key="4">
    <source>
        <dbReference type="Proteomes" id="UP000321548"/>
    </source>
</evidence>
<keyword evidence="4" id="KW-1185">Reference proteome</keyword>
<sequence length="320" mass="33306">MTSGPSRRRALKQAAALGALPALASLPAFAQAFPSKPIRLVVPYPPGGSTDILARAFAEPFAHELGQPVIIENRPGAATNIGLEIAARSPADGYTIYFGTSGLASNPHFGPVPPVDVFKDITPISLVASMPFLVAAHPSLPANSPRELIELAKASPGKLMISSASLETQVKTINKRAGIQLLHVPYKGGAQATNDAIAGHVNLVVALLPVLLPQIRAGKLKPIAISAPRRSPAAPEIPTFQEIGVDGPTPSWFALFVPAGTPAQAIGRLNGAAVAAAADKPLVERTLQQGIEVRSSTPGQLADLLKRDYETNSVLVKELG</sequence>
<evidence type="ECO:0000256" key="2">
    <source>
        <dbReference type="SAM" id="SignalP"/>
    </source>
</evidence>
<comment type="similarity">
    <text evidence="1">Belongs to the UPF0065 (bug) family.</text>
</comment>
<comment type="caution">
    <text evidence="3">The sequence shown here is derived from an EMBL/GenBank/DDBJ whole genome shotgun (WGS) entry which is preliminary data.</text>
</comment>
<dbReference type="PANTHER" id="PTHR42928:SF5">
    <property type="entry name" value="BLR1237 PROTEIN"/>
    <property type="match status" value="1"/>
</dbReference>
<accession>A0A5C8P415</accession>
<dbReference type="PIRSF" id="PIRSF017082">
    <property type="entry name" value="YflP"/>
    <property type="match status" value="1"/>
</dbReference>
<name>A0A5C8P415_9BURK</name>
<proteinExistence type="inferred from homology"/>
<dbReference type="AlphaFoldDB" id="A0A5C8P415"/>
<dbReference type="EMBL" id="VDUY01000001">
    <property type="protein sequence ID" value="TXL68209.1"/>
    <property type="molecule type" value="Genomic_DNA"/>
</dbReference>
<dbReference type="Gene3D" id="3.40.190.150">
    <property type="entry name" value="Bordetella uptake gene, domain 1"/>
    <property type="match status" value="1"/>
</dbReference>
<dbReference type="PROSITE" id="PS51318">
    <property type="entry name" value="TAT"/>
    <property type="match status" value="1"/>
</dbReference>
<keyword evidence="2" id="KW-0732">Signal</keyword>
<dbReference type="RefSeq" id="WP_147702350.1">
    <property type="nucleotide sequence ID" value="NZ_VDUY01000001.1"/>
</dbReference>
<dbReference type="InterPro" id="IPR006311">
    <property type="entry name" value="TAT_signal"/>
</dbReference>
<dbReference type="PANTHER" id="PTHR42928">
    <property type="entry name" value="TRICARBOXYLATE-BINDING PROTEIN"/>
    <property type="match status" value="1"/>
</dbReference>
<dbReference type="Gene3D" id="3.40.190.10">
    <property type="entry name" value="Periplasmic binding protein-like II"/>
    <property type="match status" value="1"/>
</dbReference>
<dbReference type="InterPro" id="IPR042100">
    <property type="entry name" value="Bug_dom1"/>
</dbReference>
<dbReference type="InterPro" id="IPR005064">
    <property type="entry name" value="BUG"/>
</dbReference>
<protein>
    <submittedName>
        <fullName evidence="3">Tripartite tricarboxylate transporter substrate binding protein</fullName>
    </submittedName>
</protein>
<evidence type="ECO:0000256" key="1">
    <source>
        <dbReference type="ARBA" id="ARBA00006987"/>
    </source>
</evidence>
<feature type="signal peptide" evidence="2">
    <location>
        <begin position="1"/>
        <end position="30"/>
    </location>
</feature>
<dbReference type="SUPFAM" id="SSF53850">
    <property type="entry name" value="Periplasmic binding protein-like II"/>
    <property type="match status" value="1"/>
</dbReference>
<organism evidence="3 4">
    <name type="scientific">Zeimonas arvi</name>
    <dbReference type="NCBI Taxonomy" id="2498847"/>
    <lineage>
        <taxon>Bacteria</taxon>
        <taxon>Pseudomonadati</taxon>
        <taxon>Pseudomonadota</taxon>
        <taxon>Betaproteobacteria</taxon>
        <taxon>Burkholderiales</taxon>
        <taxon>Burkholderiaceae</taxon>
        <taxon>Zeimonas</taxon>
    </lineage>
</organism>
<dbReference type="CDD" id="cd07012">
    <property type="entry name" value="PBP2_Bug_TTT"/>
    <property type="match status" value="1"/>
</dbReference>
<dbReference type="Proteomes" id="UP000321548">
    <property type="component" value="Unassembled WGS sequence"/>
</dbReference>
<evidence type="ECO:0000313" key="3">
    <source>
        <dbReference type="EMBL" id="TXL68209.1"/>
    </source>
</evidence>
<feature type="chain" id="PRO_5022690934" evidence="2">
    <location>
        <begin position="31"/>
        <end position="320"/>
    </location>
</feature>
<gene>
    <name evidence="3" type="ORF">FHP08_00470</name>
</gene>
<reference evidence="3 4" key="1">
    <citation type="submission" date="2019-06" db="EMBL/GenBank/DDBJ databases">
        <title>Quisquiliibacterium sp. nov., isolated from a maize field.</title>
        <authorList>
            <person name="Lin S.-Y."/>
            <person name="Tsai C.-F."/>
            <person name="Young C.-C."/>
        </authorList>
    </citation>
    <scope>NUCLEOTIDE SEQUENCE [LARGE SCALE GENOMIC DNA]</scope>
    <source>
        <strain evidence="3 4">CC-CFT501</strain>
    </source>
</reference>
<dbReference type="OrthoDB" id="8684619at2"/>